<organism evidence="1">
    <name type="scientific">marine sediment metagenome</name>
    <dbReference type="NCBI Taxonomy" id="412755"/>
    <lineage>
        <taxon>unclassified sequences</taxon>
        <taxon>metagenomes</taxon>
        <taxon>ecological metagenomes</taxon>
    </lineage>
</organism>
<comment type="caution">
    <text evidence="1">The sequence shown here is derived from an EMBL/GenBank/DDBJ whole genome shotgun (WGS) entry which is preliminary data.</text>
</comment>
<gene>
    <name evidence="1" type="ORF">LCGC14_0537320</name>
</gene>
<name>A0A0F9SCA0_9ZZZZ</name>
<protein>
    <submittedName>
        <fullName evidence="1">Uncharacterized protein</fullName>
    </submittedName>
</protein>
<accession>A0A0F9SCA0</accession>
<dbReference type="AlphaFoldDB" id="A0A0F9SCA0"/>
<proteinExistence type="predicted"/>
<evidence type="ECO:0000313" key="1">
    <source>
        <dbReference type="EMBL" id="KKN59907.1"/>
    </source>
</evidence>
<reference evidence="1" key="1">
    <citation type="journal article" date="2015" name="Nature">
        <title>Complex archaea that bridge the gap between prokaryotes and eukaryotes.</title>
        <authorList>
            <person name="Spang A."/>
            <person name="Saw J.H."/>
            <person name="Jorgensen S.L."/>
            <person name="Zaremba-Niedzwiedzka K."/>
            <person name="Martijn J."/>
            <person name="Lind A.E."/>
            <person name="van Eijk R."/>
            <person name="Schleper C."/>
            <person name="Guy L."/>
            <person name="Ettema T.J."/>
        </authorList>
    </citation>
    <scope>NUCLEOTIDE SEQUENCE</scope>
</reference>
<dbReference type="EMBL" id="LAZR01000711">
    <property type="protein sequence ID" value="KKN59907.1"/>
    <property type="molecule type" value="Genomic_DNA"/>
</dbReference>
<sequence>MGKVILEEQTGASTPASNKVAIYPKAGGGIYKKADDGVESLLATNQYIDTRLFGTVKAGSETLVSGTTSVTISYGSNFNDANYKIIATLQNTIDANPVVYDAIITDVTTSGFTATFASAIDSSNYKLNYYSTTASGVADQGGIDHGTLDGLTDDDHPQYVNNAEMTAADAVVTAAYIVADTTISGDLSAEIDSDITTHEAGSSHDGRYYTETELDAGQLDNRYHTEAEMTTISGDLQTNIDALTHDGFADFAANEHFTFASVSGTIDHDTITNFTSTEHFTEASIDHGAIAGLSDNDHTQYVTGVSGSTPLRGGGQTLGFDSTVIDHGSISGLSDDDHEQYINDTEMTTISGDLVTQLHTQSHAITSTADHSGGNWKVIHSNGSGQWIEVALGASGTVLTSQGAGISPIWV</sequence>